<dbReference type="PANTHER" id="PTHR43640">
    <property type="entry name" value="OS07G0260300 PROTEIN"/>
    <property type="match status" value="1"/>
</dbReference>
<feature type="domain" description="Thioredoxin" evidence="1">
    <location>
        <begin position="2"/>
        <end position="148"/>
    </location>
</feature>
<evidence type="ECO:0000259" key="1">
    <source>
        <dbReference type="PROSITE" id="PS51352"/>
    </source>
</evidence>
<dbReference type="Gene3D" id="3.40.30.10">
    <property type="entry name" value="Glutaredoxin"/>
    <property type="match status" value="1"/>
</dbReference>
<organism evidence="2 3">
    <name type="scientific">Hymenobacter qilianensis</name>
    <dbReference type="NCBI Taxonomy" id="1385715"/>
    <lineage>
        <taxon>Bacteria</taxon>
        <taxon>Pseudomonadati</taxon>
        <taxon>Bacteroidota</taxon>
        <taxon>Cytophagia</taxon>
        <taxon>Cytophagales</taxon>
        <taxon>Hymenobacteraceae</taxon>
        <taxon>Hymenobacter</taxon>
    </lineage>
</organism>
<name>A0A7H0GWJ1_9BACT</name>
<dbReference type="EMBL" id="CP060784">
    <property type="protein sequence ID" value="QNP52657.1"/>
    <property type="molecule type" value="Genomic_DNA"/>
</dbReference>
<reference evidence="2 3" key="1">
    <citation type="submission" date="2020-08" db="EMBL/GenBank/DDBJ databases">
        <title>Genome sequence of Hymenobacter qilianensis JCM 19763T.</title>
        <authorList>
            <person name="Hyun D.-W."/>
            <person name="Bae J.-W."/>
        </authorList>
    </citation>
    <scope>NUCLEOTIDE SEQUENCE [LARGE SCALE GENOMIC DNA]</scope>
    <source>
        <strain evidence="2 3">JCM 19763</strain>
    </source>
</reference>
<dbReference type="PROSITE" id="PS51352">
    <property type="entry name" value="THIOREDOXIN_2"/>
    <property type="match status" value="1"/>
</dbReference>
<accession>A0A7H0GWJ1</accession>
<dbReference type="RefSeq" id="WP_187732906.1">
    <property type="nucleotide sequence ID" value="NZ_CP060784.1"/>
</dbReference>
<dbReference type="InterPro" id="IPR013766">
    <property type="entry name" value="Thioredoxin_domain"/>
</dbReference>
<keyword evidence="3" id="KW-1185">Reference proteome</keyword>
<dbReference type="InterPro" id="IPR036249">
    <property type="entry name" value="Thioredoxin-like_sf"/>
</dbReference>
<dbReference type="GO" id="GO:0016209">
    <property type="term" value="F:antioxidant activity"/>
    <property type="evidence" value="ECO:0007669"/>
    <property type="project" value="InterPro"/>
</dbReference>
<dbReference type="KEGG" id="hqi:H9L05_02555"/>
<dbReference type="PANTHER" id="PTHR43640:SF1">
    <property type="entry name" value="THIOREDOXIN-DEPENDENT PEROXIREDOXIN"/>
    <property type="match status" value="1"/>
</dbReference>
<dbReference type="Proteomes" id="UP000516093">
    <property type="component" value="Chromosome"/>
</dbReference>
<dbReference type="SUPFAM" id="SSF52833">
    <property type="entry name" value="Thioredoxin-like"/>
    <property type="match status" value="1"/>
</dbReference>
<evidence type="ECO:0000313" key="2">
    <source>
        <dbReference type="EMBL" id="QNP52657.1"/>
    </source>
</evidence>
<protein>
    <submittedName>
        <fullName evidence="2">Redoxin domain-containing protein</fullName>
    </submittedName>
</protein>
<evidence type="ECO:0000313" key="3">
    <source>
        <dbReference type="Proteomes" id="UP000516093"/>
    </source>
</evidence>
<gene>
    <name evidence="2" type="ORF">H9L05_02555</name>
</gene>
<dbReference type="GO" id="GO:0016491">
    <property type="term" value="F:oxidoreductase activity"/>
    <property type="evidence" value="ECO:0007669"/>
    <property type="project" value="InterPro"/>
</dbReference>
<dbReference type="InterPro" id="IPR047262">
    <property type="entry name" value="PRX-like1"/>
</dbReference>
<sequence length="166" mass="18201">MCLVLATLPAFSQSPDRRPNQVATVYIFLAETCPISQQATLALRNLYTTYASRGVQFVGLFPDQQTAAADIAAFGRTFKVPFPLKLDSKKHLARRFQASITPEVVVAAADGRTVLYQGRIDNSYERLGQRRTVVTQHELRDALAAITTGKPVAKARTEAVGCFIAE</sequence>
<proteinExistence type="predicted"/>
<dbReference type="Pfam" id="PF00578">
    <property type="entry name" value="AhpC-TSA"/>
    <property type="match status" value="1"/>
</dbReference>
<dbReference type="AlphaFoldDB" id="A0A7H0GWJ1"/>
<dbReference type="InterPro" id="IPR000866">
    <property type="entry name" value="AhpC/TSA"/>
</dbReference>